<dbReference type="EMBL" id="BMAO01008553">
    <property type="protein sequence ID" value="GFR24773.1"/>
    <property type="molecule type" value="Genomic_DNA"/>
</dbReference>
<dbReference type="Proteomes" id="UP000887116">
    <property type="component" value="Unassembled WGS sequence"/>
</dbReference>
<accession>A0A8X6JGX6</accession>
<feature type="compositionally biased region" description="Basic and acidic residues" evidence="1">
    <location>
        <begin position="8"/>
        <end position="24"/>
    </location>
</feature>
<protein>
    <submittedName>
        <fullName evidence="2">Uncharacterized protein</fullName>
    </submittedName>
</protein>
<gene>
    <name evidence="2" type="ORF">TNCT_73731</name>
</gene>
<comment type="caution">
    <text evidence="2">The sequence shown here is derived from an EMBL/GenBank/DDBJ whole genome shotgun (WGS) entry which is preliminary data.</text>
</comment>
<evidence type="ECO:0000313" key="2">
    <source>
        <dbReference type="EMBL" id="GFR24773.1"/>
    </source>
</evidence>
<keyword evidence="3" id="KW-1185">Reference proteome</keyword>
<organism evidence="2 3">
    <name type="scientific">Trichonephila clavata</name>
    <name type="common">Joro spider</name>
    <name type="synonym">Nephila clavata</name>
    <dbReference type="NCBI Taxonomy" id="2740835"/>
    <lineage>
        <taxon>Eukaryota</taxon>
        <taxon>Metazoa</taxon>
        <taxon>Ecdysozoa</taxon>
        <taxon>Arthropoda</taxon>
        <taxon>Chelicerata</taxon>
        <taxon>Arachnida</taxon>
        <taxon>Araneae</taxon>
        <taxon>Araneomorphae</taxon>
        <taxon>Entelegynae</taxon>
        <taxon>Araneoidea</taxon>
        <taxon>Nephilidae</taxon>
        <taxon>Trichonephila</taxon>
    </lineage>
</organism>
<evidence type="ECO:0000313" key="3">
    <source>
        <dbReference type="Proteomes" id="UP000887116"/>
    </source>
</evidence>
<name>A0A8X6JGX6_TRICU</name>
<feature type="region of interest" description="Disordered" evidence="1">
    <location>
        <begin position="129"/>
        <end position="169"/>
    </location>
</feature>
<feature type="region of interest" description="Disordered" evidence="1">
    <location>
        <begin position="1"/>
        <end position="24"/>
    </location>
</feature>
<sequence>MDQNTENQHSKDSRRTEFKEISPADLIKDPRLTTKYADPCERHLNKEGLLIHVISYLTYFQQQLDYAQENPRPGNPSTHNKDPVKKLQSNIYHTNILIERIEGELASSYPCPNTDCYAYNKIPDLTHVEDGRSSGTIQTRHRPPPHKTSNSSKKKTDKEGFTSPTKTKK</sequence>
<evidence type="ECO:0000256" key="1">
    <source>
        <dbReference type="SAM" id="MobiDB-lite"/>
    </source>
</evidence>
<dbReference type="AlphaFoldDB" id="A0A8X6JGX6"/>
<reference evidence="2" key="1">
    <citation type="submission" date="2020-07" db="EMBL/GenBank/DDBJ databases">
        <title>Multicomponent nature underlies the extraordinary mechanical properties of spider dragline silk.</title>
        <authorList>
            <person name="Kono N."/>
            <person name="Nakamura H."/>
            <person name="Mori M."/>
            <person name="Yoshida Y."/>
            <person name="Ohtoshi R."/>
            <person name="Malay A.D."/>
            <person name="Moran D.A.P."/>
            <person name="Tomita M."/>
            <person name="Numata K."/>
            <person name="Arakawa K."/>
        </authorList>
    </citation>
    <scope>NUCLEOTIDE SEQUENCE</scope>
</reference>
<proteinExistence type="predicted"/>